<feature type="region of interest" description="Disordered" evidence="1">
    <location>
        <begin position="187"/>
        <end position="212"/>
    </location>
</feature>
<evidence type="ECO:0000256" key="2">
    <source>
        <dbReference type="SAM" id="SignalP"/>
    </source>
</evidence>
<proteinExistence type="predicted"/>
<dbReference type="RefSeq" id="WP_399610680.1">
    <property type="nucleotide sequence ID" value="NZ_JBITYT010000002.1"/>
</dbReference>
<gene>
    <name evidence="3" type="ORF">ACIGW0_03985</name>
</gene>
<feature type="signal peptide" evidence="2">
    <location>
        <begin position="1"/>
        <end position="19"/>
    </location>
</feature>
<dbReference type="PROSITE" id="PS51257">
    <property type="entry name" value="PROKAR_LIPOPROTEIN"/>
    <property type="match status" value="1"/>
</dbReference>
<sequence>MRRRTGAAPLSLLALLALAGCGIQETDVVEAGGAATVVVQPVPEERMTLYFLGPDGGTMPMARDVGPHAPSPFPSPTRPADGAGDDRIPYEGFGPGYEVSTGTPVHGRVPTDKVLAALLAGPTDEERATGATTALPGADGWTPRVEAARAGTDPAGSVPALRLRAPFPVRDLPEAAVRQLVCTAAHAEHPAGRSEVTLTGPDGSLPAARCDD</sequence>
<comment type="caution">
    <text evidence="3">The sequence shown here is derived from an EMBL/GenBank/DDBJ whole genome shotgun (WGS) entry which is preliminary data.</text>
</comment>
<organism evidence="3 4">
    <name type="scientific">Streptomyces bikiniensis</name>
    <dbReference type="NCBI Taxonomy" id="1896"/>
    <lineage>
        <taxon>Bacteria</taxon>
        <taxon>Bacillati</taxon>
        <taxon>Actinomycetota</taxon>
        <taxon>Actinomycetes</taxon>
        <taxon>Kitasatosporales</taxon>
        <taxon>Streptomycetaceae</taxon>
        <taxon>Streptomyces</taxon>
    </lineage>
</organism>
<keyword evidence="4" id="KW-1185">Reference proteome</keyword>
<feature type="chain" id="PRO_5046088489" description="Lipoprotein" evidence="2">
    <location>
        <begin position="20"/>
        <end position="212"/>
    </location>
</feature>
<protein>
    <recommendedName>
        <fullName evidence="5">Lipoprotein</fullName>
    </recommendedName>
</protein>
<name>A0ABW8CQ43_STRBI</name>
<reference evidence="3 4" key="1">
    <citation type="submission" date="2024-10" db="EMBL/GenBank/DDBJ databases">
        <title>The Natural Products Discovery Center: Release of the First 8490 Sequenced Strains for Exploring Actinobacteria Biosynthetic Diversity.</title>
        <authorList>
            <person name="Kalkreuter E."/>
            <person name="Kautsar S.A."/>
            <person name="Yang D."/>
            <person name="Bader C.D."/>
            <person name="Teijaro C.N."/>
            <person name="Fluegel L."/>
            <person name="Davis C.M."/>
            <person name="Simpson J.R."/>
            <person name="Lauterbach L."/>
            <person name="Steele A.D."/>
            <person name="Gui C."/>
            <person name="Meng S."/>
            <person name="Li G."/>
            <person name="Viehrig K."/>
            <person name="Ye F."/>
            <person name="Su P."/>
            <person name="Kiefer A.F."/>
            <person name="Nichols A."/>
            <person name="Cepeda A.J."/>
            <person name="Yan W."/>
            <person name="Fan B."/>
            <person name="Jiang Y."/>
            <person name="Adhikari A."/>
            <person name="Zheng C.-J."/>
            <person name="Schuster L."/>
            <person name="Cowan T.M."/>
            <person name="Smanski M.J."/>
            <person name="Chevrette M.G."/>
            <person name="De Carvalho L.P.S."/>
            <person name="Shen B."/>
        </authorList>
    </citation>
    <scope>NUCLEOTIDE SEQUENCE [LARGE SCALE GENOMIC DNA]</scope>
    <source>
        <strain evidence="3 4">NPDC053346</strain>
    </source>
</reference>
<dbReference type="Proteomes" id="UP001614391">
    <property type="component" value="Unassembled WGS sequence"/>
</dbReference>
<accession>A0ABW8CQ43</accession>
<evidence type="ECO:0000256" key="1">
    <source>
        <dbReference type="SAM" id="MobiDB-lite"/>
    </source>
</evidence>
<dbReference type="EMBL" id="JBITYT010000002">
    <property type="protein sequence ID" value="MFI9118560.1"/>
    <property type="molecule type" value="Genomic_DNA"/>
</dbReference>
<evidence type="ECO:0000313" key="4">
    <source>
        <dbReference type="Proteomes" id="UP001614391"/>
    </source>
</evidence>
<feature type="region of interest" description="Disordered" evidence="1">
    <location>
        <begin position="65"/>
        <end position="88"/>
    </location>
</feature>
<keyword evidence="2" id="KW-0732">Signal</keyword>
<evidence type="ECO:0008006" key="5">
    <source>
        <dbReference type="Google" id="ProtNLM"/>
    </source>
</evidence>
<evidence type="ECO:0000313" key="3">
    <source>
        <dbReference type="EMBL" id="MFI9118560.1"/>
    </source>
</evidence>